<dbReference type="PANTHER" id="PTHR31213">
    <property type="entry name" value="OS08G0374000 PROTEIN-RELATED"/>
    <property type="match status" value="1"/>
</dbReference>
<keyword evidence="3" id="KW-0568">Pathogenesis-related protein</keyword>
<name>A0A2K1ZL14_POPTR</name>
<dbReference type="CDD" id="cd07816">
    <property type="entry name" value="Bet_v1-like"/>
    <property type="match status" value="1"/>
</dbReference>
<dbReference type="GO" id="GO:0005737">
    <property type="term" value="C:cytoplasm"/>
    <property type="evidence" value="ECO:0000318"/>
    <property type="project" value="GO_Central"/>
</dbReference>
<dbReference type="STRING" id="3694.A0A2K1ZL14"/>
<dbReference type="InterPro" id="IPR024949">
    <property type="entry name" value="Bet_v_I_allergen"/>
</dbReference>
<accession>A0A2K1ZL14</accession>
<proteinExistence type="inferred from homology"/>
<evidence type="ECO:0000256" key="3">
    <source>
        <dbReference type="ARBA" id="ARBA00023265"/>
    </source>
</evidence>
<sequence length="160" mass="17627">MALKLEPPKKRSRASPFEIGSGFLLWLFKALFVDAAEVMPQALPQAIKSIAILEGDGGPGTIKQTYFGDGQYVASLEERTDAIDKENLSYAYTVFEGDALANTYEKIFNESKIEASPDRGSVCKTSTTYYTVGNMDAKADEIKDGQEKQMGLFKAIETYL</sequence>
<evidence type="ECO:0000256" key="1">
    <source>
        <dbReference type="ARBA" id="ARBA00009744"/>
    </source>
</evidence>
<dbReference type="InterPro" id="IPR023393">
    <property type="entry name" value="START-like_dom_sf"/>
</dbReference>
<dbReference type="Pfam" id="PF00407">
    <property type="entry name" value="Bet_v_1"/>
    <property type="match status" value="1"/>
</dbReference>
<dbReference type="Gene3D" id="3.30.530.20">
    <property type="match status" value="1"/>
</dbReference>
<keyword evidence="6" id="KW-1185">Reference proteome</keyword>
<dbReference type="InterPro" id="IPR050279">
    <property type="entry name" value="Plant_def-hormone_signal"/>
</dbReference>
<dbReference type="GO" id="GO:0009738">
    <property type="term" value="P:abscisic acid-activated signaling pathway"/>
    <property type="evidence" value="ECO:0000318"/>
    <property type="project" value="GO_Central"/>
</dbReference>
<feature type="domain" description="Bet v I/Major latex protein" evidence="4">
    <location>
        <begin position="28"/>
        <end position="160"/>
    </location>
</feature>
<dbReference type="AlphaFoldDB" id="A0A2K1ZL14"/>
<dbReference type="SUPFAM" id="SSF55961">
    <property type="entry name" value="Bet v1-like"/>
    <property type="match status" value="1"/>
</dbReference>
<dbReference type="GO" id="GO:0004864">
    <property type="term" value="F:protein phosphatase inhibitor activity"/>
    <property type="evidence" value="ECO:0000318"/>
    <property type="project" value="GO_Central"/>
</dbReference>
<dbReference type="InterPro" id="IPR000916">
    <property type="entry name" value="Bet_v_I/MLP"/>
</dbReference>
<organism evidence="5 6">
    <name type="scientific">Populus trichocarpa</name>
    <name type="common">Western balsam poplar</name>
    <name type="synonym">Populus balsamifera subsp. trichocarpa</name>
    <dbReference type="NCBI Taxonomy" id="3694"/>
    <lineage>
        <taxon>Eukaryota</taxon>
        <taxon>Viridiplantae</taxon>
        <taxon>Streptophyta</taxon>
        <taxon>Embryophyta</taxon>
        <taxon>Tracheophyta</taxon>
        <taxon>Spermatophyta</taxon>
        <taxon>Magnoliopsida</taxon>
        <taxon>eudicotyledons</taxon>
        <taxon>Gunneridae</taxon>
        <taxon>Pentapetalae</taxon>
        <taxon>rosids</taxon>
        <taxon>fabids</taxon>
        <taxon>Malpighiales</taxon>
        <taxon>Salicaceae</taxon>
        <taxon>Saliceae</taxon>
        <taxon>Populus</taxon>
    </lineage>
</organism>
<keyword evidence="2" id="KW-0611">Plant defense</keyword>
<evidence type="ECO:0000313" key="5">
    <source>
        <dbReference type="EMBL" id="PNT25968.1"/>
    </source>
</evidence>
<dbReference type="PRINTS" id="PR00634">
    <property type="entry name" value="BETALLERGEN"/>
</dbReference>
<protein>
    <recommendedName>
        <fullName evidence="4">Bet v I/Major latex protein domain-containing protein</fullName>
    </recommendedName>
</protein>
<dbReference type="GO" id="GO:0010427">
    <property type="term" value="F:abscisic acid binding"/>
    <property type="evidence" value="ECO:0000318"/>
    <property type="project" value="GO_Central"/>
</dbReference>
<comment type="similarity">
    <text evidence="1">Belongs to the BetVI family.</text>
</comment>
<dbReference type="PANTHER" id="PTHR31213:SF81">
    <property type="entry name" value="BET V I_MAJOR LATEX PROTEIN DOMAIN-CONTAINING PROTEIN"/>
    <property type="match status" value="1"/>
</dbReference>
<dbReference type="GO" id="GO:0005634">
    <property type="term" value="C:nucleus"/>
    <property type="evidence" value="ECO:0000318"/>
    <property type="project" value="GO_Central"/>
</dbReference>
<dbReference type="Proteomes" id="UP000006729">
    <property type="component" value="Chromosome 8"/>
</dbReference>
<gene>
    <name evidence="5" type="ORF">POPTR_008G212800</name>
</gene>
<dbReference type="InParanoid" id="A0A2K1ZL14"/>
<dbReference type="FunFam" id="3.30.530.20:FF:000007">
    <property type="entry name" value="Major pollen allergen Bet v 1-A"/>
    <property type="match status" value="1"/>
</dbReference>
<evidence type="ECO:0000313" key="6">
    <source>
        <dbReference type="Proteomes" id="UP000006729"/>
    </source>
</evidence>
<evidence type="ECO:0000256" key="2">
    <source>
        <dbReference type="ARBA" id="ARBA00022821"/>
    </source>
</evidence>
<dbReference type="GO" id="GO:0006952">
    <property type="term" value="P:defense response"/>
    <property type="evidence" value="ECO:0007669"/>
    <property type="project" value="UniProtKB-KW"/>
</dbReference>
<reference evidence="5 6" key="1">
    <citation type="journal article" date="2006" name="Science">
        <title>The genome of black cottonwood, Populus trichocarpa (Torr. &amp; Gray).</title>
        <authorList>
            <person name="Tuskan G.A."/>
            <person name="Difazio S."/>
            <person name="Jansson S."/>
            <person name="Bohlmann J."/>
            <person name="Grigoriev I."/>
            <person name="Hellsten U."/>
            <person name="Putnam N."/>
            <person name="Ralph S."/>
            <person name="Rombauts S."/>
            <person name="Salamov A."/>
            <person name="Schein J."/>
            <person name="Sterck L."/>
            <person name="Aerts A."/>
            <person name="Bhalerao R.R."/>
            <person name="Bhalerao R.P."/>
            <person name="Blaudez D."/>
            <person name="Boerjan W."/>
            <person name="Brun A."/>
            <person name="Brunner A."/>
            <person name="Busov V."/>
            <person name="Campbell M."/>
            <person name="Carlson J."/>
            <person name="Chalot M."/>
            <person name="Chapman J."/>
            <person name="Chen G.L."/>
            <person name="Cooper D."/>
            <person name="Coutinho P.M."/>
            <person name="Couturier J."/>
            <person name="Covert S."/>
            <person name="Cronk Q."/>
            <person name="Cunningham R."/>
            <person name="Davis J."/>
            <person name="Degroeve S."/>
            <person name="Dejardin A."/>
            <person name="Depamphilis C."/>
            <person name="Detter J."/>
            <person name="Dirks B."/>
            <person name="Dubchak I."/>
            <person name="Duplessis S."/>
            <person name="Ehlting J."/>
            <person name="Ellis B."/>
            <person name="Gendler K."/>
            <person name="Goodstein D."/>
            <person name="Gribskov M."/>
            <person name="Grimwood J."/>
            <person name="Groover A."/>
            <person name="Gunter L."/>
            <person name="Hamberger B."/>
            <person name="Heinze B."/>
            <person name="Helariutta Y."/>
            <person name="Henrissat B."/>
            <person name="Holligan D."/>
            <person name="Holt R."/>
            <person name="Huang W."/>
            <person name="Islam-Faridi N."/>
            <person name="Jones S."/>
            <person name="Jones-Rhoades M."/>
            <person name="Jorgensen R."/>
            <person name="Joshi C."/>
            <person name="Kangasjarvi J."/>
            <person name="Karlsson J."/>
            <person name="Kelleher C."/>
            <person name="Kirkpatrick R."/>
            <person name="Kirst M."/>
            <person name="Kohler A."/>
            <person name="Kalluri U."/>
            <person name="Larimer F."/>
            <person name="Leebens-Mack J."/>
            <person name="Leple J.C."/>
            <person name="Locascio P."/>
            <person name="Lou Y."/>
            <person name="Lucas S."/>
            <person name="Martin F."/>
            <person name="Montanini B."/>
            <person name="Napoli C."/>
            <person name="Nelson D.R."/>
            <person name="Nelson C."/>
            <person name="Nieminen K."/>
            <person name="Nilsson O."/>
            <person name="Pereda V."/>
            <person name="Peter G."/>
            <person name="Philippe R."/>
            <person name="Pilate G."/>
            <person name="Poliakov A."/>
            <person name="Razumovskaya J."/>
            <person name="Richardson P."/>
            <person name="Rinaldi C."/>
            <person name="Ritland K."/>
            <person name="Rouze P."/>
            <person name="Ryaboy D."/>
            <person name="Schmutz J."/>
            <person name="Schrader J."/>
            <person name="Segerman B."/>
            <person name="Shin H."/>
            <person name="Siddiqui A."/>
            <person name="Sterky F."/>
            <person name="Terry A."/>
            <person name="Tsai C.J."/>
            <person name="Uberbacher E."/>
            <person name="Unneberg P."/>
            <person name="Vahala J."/>
            <person name="Wall K."/>
            <person name="Wessler S."/>
            <person name="Yang G."/>
            <person name="Yin T."/>
            <person name="Douglas C."/>
            <person name="Marra M."/>
            <person name="Sandberg G."/>
            <person name="Van de Peer Y."/>
            <person name="Rokhsar D."/>
        </authorList>
    </citation>
    <scope>NUCLEOTIDE SEQUENCE [LARGE SCALE GENOMIC DNA]</scope>
    <source>
        <strain evidence="6">cv. Nisqually</strain>
    </source>
</reference>
<dbReference type="GO" id="GO:0038023">
    <property type="term" value="F:signaling receptor activity"/>
    <property type="evidence" value="ECO:0000318"/>
    <property type="project" value="GO_Central"/>
</dbReference>
<evidence type="ECO:0000259" key="4">
    <source>
        <dbReference type="Pfam" id="PF00407"/>
    </source>
</evidence>
<dbReference type="EMBL" id="CM009297">
    <property type="protein sequence ID" value="PNT25968.1"/>
    <property type="molecule type" value="Genomic_DNA"/>
</dbReference>